<accession>A0ABD3F1K8</accession>
<reference evidence="1 2" key="1">
    <citation type="submission" date="2024-09" db="EMBL/GenBank/DDBJ databases">
        <title>Genome sequencing and assembly of Phytophthora oleae, isolate VK10A, causative agent of rot of olive drupes.</title>
        <authorList>
            <person name="Conti Taguali S."/>
            <person name="Riolo M."/>
            <person name="La Spada F."/>
            <person name="Cacciola S.O."/>
            <person name="Dionisio G."/>
        </authorList>
    </citation>
    <scope>NUCLEOTIDE SEQUENCE [LARGE SCALE GENOMIC DNA]</scope>
    <source>
        <strain evidence="1 2">VK10A</strain>
    </source>
</reference>
<name>A0ABD3F1K8_9STRA</name>
<dbReference type="AlphaFoldDB" id="A0ABD3F1K8"/>
<evidence type="ECO:0000313" key="2">
    <source>
        <dbReference type="Proteomes" id="UP001632037"/>
    </source>
</evidence>
<evidence type="ECO:0000313" key="1">
    <source>
        <dbReference type="EMBL" id="KAL3660372.1"/>
    </source>
</evidence>
<dbReference type="Proteomes" id="UP001632037">
    <property type="component" value="Unassembled WGS sequence"/>
</dbReference>
<sequence length="112" mass="12651">MEAVCVEDEVVEQHGAVKKAVVCGVPVVVSRSSRARRWAWKRRSRRITAPAAEQRDDRLSVSAWVVAVLGRANWKMNWNGSLEVGSFWRRTVGELEQFGANAITRQNKVQMS</sequence>
<comment type="caution">
    <text evidence="1">The sequence shown here is derived from an EMBL/GenBank/DDBJ whole genome shotgun (WGS) entry which is preliminary data.</text>
</comment>
<organism evidence="1 2">
    <name type="scientific">Phytophthora oleae</name>
    <dbReference type="NCBI Taxonomy" id="2107226"/>
    <lineage>
        <taxon>Eukaryota</taxon>
        <taxon>Sar</taxon>
        <taxon>Stramenopiles</taxon>
        <taxon>Oomycota</taxon>
        <taxon>Peronosporomycetes</taxon>
        <taxon>Peronosporales</taxon>
        <taxon>Peronosporaceae</taxon>
        <taxon>Phytophthora</taxon>
    </lineage>
</organism>
<keyword evidence="2" id="KW-1185">Reference proteome</keyword>
<gene>
    <name evidence="1" type="ORF">V7S43_014525</name>
</gene>
<proteinExistence type="predicted"/>
<dbReference type="EMBL" id="JBIMZQ010000041">
    <property type="protein sequence ID" value="KAL3660372.1"/>
    <property type="molecule type" value="Genomic_DNA"/>
</dbReference>
<protein>
    <submittedName>
        <fullName evidence="1">Uncharacterized protein</fullName>
    </submittedName>
</protein>